<keyword evidence="4" id="KW-0255">Endonuclease</keyword>
<keyword evidence="1" id="KW-0802">TPR repeat</keyword>
<dbReference type="Pfam" id="PF13432">
    <property type="entry name" value="TPR_16"/>
    <property type="match status" value="4"/>
</dbReference>
<dbReference type="Proteomes" id="UP000029692">
    <property type="component" value="Unassembled WGS sequence"/>
</dbReference>
<dbReference type="STRING" id="1480694.DC28_11110"/>
<dbReference type="InterPro" id="IPR011990">
    <property type="entry name" value="TPR-like_helical_dom_sf"/>
</dbReference>
<comment type="caution">
    <text evidence="4">The sequence shown here is derived from an EMBL/GenBank/DDBJ whole genome shotgun (WGS) entry which is preliminary data.</text>
</comment>
<feature type="repeat" description="TPR" evidence="1">
    <location>
        <begin position="235"/>
        <end position="268"/>
    </location>
</feature>
<dbReference type="SUPFAM" id="SSF48452">
    <property type="entry name" value="TPR-like"/>
    <property type="match status" value="3"/>
</dbReference>
<dbReference type="eggNOG" id="COG0457">
    <property type="taxonomic scope" value="Bacteria"/>
</dbReference>
<accession>A0A098QVF1</accession>
<dbReference type="PANTHER" id="PTHR12558">
    <property type="entry name" value="CELL DIVISION CYCLE 16,23,27"/>
    <property type="match status" value="1"/>
</dbReference>
<keyword evidence="2" id="KW-0472">Membrane</keyword>
<gene>
    <name evidence="4" type="ORF">DC28_11110</name>
</gene>
<dbReference type="GO" id="GO:0009307">
    <property type="term" value="P:DNA restriction-modification system"/>
    <property type="evidence" value="ECO:0007669"/>
    <property type="project" value="InterPro"/>
</dbReference>
<evidence type="ECO:0000256" key="2">
    <source>
        <dbReference type="SAM" id="Phobius"/>
    </source>
</evidence>
<dbReference type="SMART" id="SM00028">
    <property type="entry name" value="TPR"/>
    <property type="match status" value="7"/>
</dbReference>
<dbReference type="GO" id="GO:0004519">
    <property type="term" value="F:endonuclease activity"/>
    <property type="evidence" value="ECO:0007669"/>
    <property type="project" value="UniProtKB-KW"/>
</dbReference>
<dbReference type="InterPro" id="IPR007560">
    <property type="entry name" value="Restrct_endonuc_IV_Mrr"/>
</dbReference>
<feature type="repeat" description="TPR" evidence="1">
    <location>
        <begin position="167"/>
        <end position="200"/>
    </location>
</feature>
<keyword evidence="2" id="KW-0812">Transmembrane</keyword>
<evidence type="ECO:0000313" key="5">
    <source>
        <dbReference type="Proteomes" id="UP000029692"/>
    </source>
</evidence>
<reference evidence="4 5" key="1">
    <citation type="submission" date="2014-05" db="EMBL/GenBank/DDBJ databases">
        <title>De novo Genome Sequence of Spirocheata sp.</title>
        <authorList>
            <person name="Shivani Y."/>
            <person name="Subhash Y."/>
            <person name="Tushar L."/>
            <person name="Sasikala C."/>
            <person name="Ramana C.V."/>
        </authorList>
    </citation>
    <scope>NUCLEOTIDE SEQUENCE [LARGE SCALE GENOMIC DNA]</scope>
    <source>
        <strain evidence="4 5">JC230</strain>
    </source>
</reference>
<organism evidence="4 5">
    <name type="scientific">Spirochaeta lutea</name>
    <dbReference type="NCBI Taxonomy" id="1480694"/>
    <lineage>
        <taxon>Bacteria</taxon>
        <taxon>Pseudomonadati</taxon>
        <taxon>Spirochaetota</taxon>
        <taxon>Spirochaetia</taxon>
        <taxon>Spirochaetales</taxon>
        <taxon>Spirochaetaceae</taxon>
        <taxon>Spirochaeta</taxon>
    </lineage>
</organism>
<dbReference type="InterPro" id="IPR011856">
    <property type="entry name" value="tRNA_endonuc-like_dom_sf"/>
</dbReference>
<feature type="transmembrane region" description="Helical" evidence="2">
    <location>
        <begin position="6"/>
        <end position="25"/>
    </location>
</feature>
<dbReference type="AlphaFoldDB" id="A0A098QVF1"/>
<dbReference type="GO" id="GO:0003677">
    <property type="term" value="F:DNA binding"/>
    <property type="evidence" value="ECO:0007669"/>
    <property type="project" value="InterPro"/>
</dbReference>
<dbReference type="InterPro" id="IPR019734">
    <property type="entry name" value="TPR_rpt"/>
</dbReference>
<feature type="domain" description="Restriction endonuclease type IV Mrr" evidence="3">
    <location>
        <begin position="379"/>
        <end position="445"/>
    </location>
</feature>
<dbReference type="Pfam" id="PF04471">
    <property type="entry name" value="Mrr_cat"/>
    <property type="match status" value="1"/>
</dbReference>
<evidence type="ECO:0000256" key="1">
    <source>
        <dbReference type="PROSITE-ProRule" id="PRU00339"/>
    </source>
</evidence>
<dbReference type="Gene3D" id="1.25.40.10">
    <property type="entry name" value="Tetratricopeptide repeat domain"/>
    <property type="match status" value="3"/>
</dbReference>
<dbReference type="PROSITE" id="PS50005">
    <property type="entry name" value="TPR"/>
    <property type="match status" value="3"/>
</dbReference>
<proteinExistence type="predicted"/>
<keyword evidence="4" id="KW-0378">Hydrolase</keyword>
<feature type="repeat" description="TPR" evidence="1">
    <location>
        <begin position="133"/>
        <end position="166"/>
    </location>
</feature>
<name>A0A098QVF1_9SPIO</name>
<dbReference type="PANTHER" id="PTHR12558:SF13">
    <property type="entry name" value="CELL DIVISION CYCLE PROTEIN 27 HOMOLOG"/>
    <property type="match status" value="1"/>
</dbReference>
<keyword evidence="4" id="KW-0540">Nuclease</keyword>
<protein>
    <submittedName>
        <fullName evidence="4">Restriction endonuclease</fullName>
    </submittedName>
</protein>
<sequence length="452" mass="51827">MIIIPLVALGLVFVLGIILIVRSILTPKRVGTIERLYKQRKFPQAIKMAKQILLKDPRNADAHYFLGLSYLEDNKPELALMELKAVNQIGKFDGLIREVPFRIKIAELYSKFNQPEEALKEYLLLLKNDPENPEYYYQSGLLFEQRGRADKAVGYYRKAISLNDRHANAHSRLGSLLFRAKRLGDAKESLEKATRLQPENAQAHYFLGKIQKEAKEYVAALASFEKSAKDSEFKTKSLIERGNCLYYTGDMDRAEAELQRAIKLSQQPGSAEIIFARYLLAAMYEQSRKIEEAIEQWETIYAVKPDYRDVGQKLSNYQDLRTDDVLKDFLIAGQEEFIQMCRGVVEGSSLAVHDVKTINGGCQIIAGESSTKWRNQRTQPRLIHFLRITDPVDESTIRDFNELIREQGVSRGLIFTSSTFTRMAQVFAENRPIELHDKETLQRLLKKYSGNS</sequence>
<dbReference type="EMBL" id="JNUP01000066">
    <property type="protein sequence ID" value="KGE71353.1"/>
    <property type="molecule type" value="Genomic_DNA"/>
</dbReference>
<evidence type="ECO:0000313" key="4">
    <source>
        <dbReference type="EMBL" id="KGE71353.1"/>
    </source>
</evidence>
<dbReference type="Gene3D" id="3.40.1350.10">
    <property type="match status" value="1"/>
</dbReference>
<keyword evidence="5" id="KW-1185">Reference proteome</keyword>
<dbReference type="RefSeq" id="WP_037548526.1">
    <property type="nucleotide sequence ID" value="NZ_JNUP01000066.1"/>
</dbReference>
<evidence type="ECO:0000259" key="3">
    <source>
        <dbReference type="Pfam" id="PF04471"/>
    </source>
</evidence>
<keyword evidence="2" id="KW-1133">Transmembrane helix</keyword>